<gene>
    <name evidence="1" type="ORF">A2834_00875</name>
</gene>
<evidence type="ECO:0000313" key="1">
    <source>
        <dbReference type="EMBL" id="OGF61741.1"/>
    </source>
</evidence>
<reference evidence="1 2" key="1">
    <citation type="journal article" date="2016" name="Nat. Commun.">
        <title>Thousands of microbial genomes shed light on interconnected biogeochemical processes in an aquifer system.</title>
        <authorList>
            <person name="Anantharaman K."/>
            <person name="Brown C.T."/>
            <person name="Hug L.A."/>
            <person name="Sharon I."/>
            <person name="Castelle C.J."/>
            <person name="Probst A.J."/>
            <person name="Thomas B.C."/>
            <person name="Singh A."/>
            <person name="Wilkins M.J."/>
            <person name="Karaoz U."/>
            <person name="Brodie E.L."/>
            <person name="Williams K.H."/>
            <person name="Hubbard S.S."/>
            <person name="Banfield J.F."/>
        </authorList>
    </citation>
    <scope>NUCLEOTIDE SEQUENCE [LARGE SCALE GENOMIC DNA]</scope>
</reference>
<proteinExistence type="predicted"/>
<organism evidence="1 2">
    <name type="scientific">Candidatus Giovannonibacteria bacterium RIFCSPHIGHO2_01_FULL_45_23</name>
    <dbReference type="NCBI Taxonomy" id="1798325"/>
    <lineage>
        <taxon>Bacteria</taxon>
        <taxon>Candidatus Giovannoniibacteriota</taxon>
    </lineage>
</organism>
<protein>
    <submittedName>
        <fullName evidence="1">Uncharacterized protein</fullName>
    </submittedName>
</protein>
<sequence>MTFKIIRYIIKLELQWNRKEAAMSILICATTYGGCGYIGEGMTFPDTNEKGDPKCPTCGQEAIFQLGDGNFDSLTNADNAELARRLLDEDNANIHGELLKFCVEEGFIGKNRLTSDQKAELGISECLFHKQERRKR</sequence>
<dbReference type="Proteomes" id="UP000179251">
    <property type="component" value="Unassembled WGS sequence"/>
</dbReference>
<name>A0A1F5VFP4_9BACT</name>
<dbReference type="AlphaFoldDB" id="A0A1F5VFP4"/>
<evidence type="ECO:0000313" key="2">
    <source>
        <dbReference type="Proteomes" id="UP000179251"/>
    </source>
</evidence>
<comment type="caution">
    <text evidence="1">The sequence shown here is derived from an EMBL/GenBank/DDBJ whole genome shotgun (WGS) entry which is preliminary data.</text>
</comment>
<accession>A0A1F5VFP4</accession>
<dbReference type="EMBL" id="MFHD01000026">
    <property type="protein sequence ID" value="OGF61741.1"/>
    <property type="molecule type" value="Genomic_DNA"/>
</dbReference>
<dbReference type="STRING" id="1798325.A2834_00875"/>